<dbReference type="HAMAP" id="MF_01043">
    <property type="entry name" value="PlsY"/>
    <property type="match status" value="1"/>
</dbReference>
<dbReference type="GO" id="GO:0008654">
    <property type="term" value="P:phospholipid biosynthetic process"/>
    <property type="evidence" value="ECO:0007669"/>
    <property type="project" value="UniProtKB-UniRule"/>
</dbReference>
<dbReference type="InterPro" id="IPR003811">
    <property type="entry name" value="G3P_acylTferase_PlsY"/>
</dbReference>
<dbReference type="SMART" id="SM01207">
    <property type="entry name" value="G3P_acyltransf"/>
    <property type="match status" value="1"/>
</dbReference>
<evidence type="ECO:0000313" key="12">
    <source>
        <dbReference type="EMBL" id="AGM25089.1"/>
    </source>
</evidence>
<keyword evidence="13" id="KW-1185">Reference proteome</keyword>
<feature type="transmembrane region" description="Helical" evidence="10">
    <location>
        <begin position="58"/>
        <end position="83"/>
    </location>
</feature>
<dbReference type="EMBL" id="CP005077">
    <property type="protein sequence ID" value="AGM25089.1"/>
    <property type="molecule type" value="Genomic_DNA"/>
</dbReference>
<feature type="transmembrane region" description="Helical" evidence="10">
    <location>
        <begin position="126"/>
        <end position="149"/>
    </location>
</feature>
<dbReference type="GO" id="GO:0005886">
    <property type="term" value="C:plasma membrane"/>
    <property type="evidence" value="ECO:0007669"/>
    <property type="project" value="UniProtKB-SubCell"/>
</dbReference>
<dbReference type="STRING" id="1276227.SCHRY_v1c05110"/>
<comment type="function">
    <text evidence="10">Catalyzes the transfer of an acyl group from acyl-phosphate (acyl-PO(4)) to glycerol-3-phosphate (G3P) to form lysophosphatidic acid (LPA). This enzyme utilizes acyl-phosphate as fatty acyl donor, but not acyl-CoA or acyl-ACP.</text>
</comment>
<evidence type="ECO:0000256" key="10">
    <source>
        <dbReference type="HAMAP-Rule" id="MF_01043"/>
    </source>
</evidence>
<keyword evidence="12" id="KW-0012">Acyltransferase</keyword>
<comment type="similarity">
    <text evidence="10">Belongs to the PlsY family.</text>
</comment>
<dbReference type="RefSeq" id="WP_016338914.1">
    <property type="nucleotide sequence ID" value="NC_021280.1"/>
</dbReference>
<dbReference type="GO" id="GO:0043772">
    <property type="term" value="F:acyl-phosphate glycerol-3-phosphate acyltransferase activity"/>
    <property type="evidence" value="ECO:0007669"/>
    <property type="project" value="UniProtKB-UniRule"/>
</dbReference>
<evidence type="ECO:0000256" key="5">
    <source>
        <dbReference type="ARBA" id="ARBA00022989"/>
    </source>
</evidence>
<feature type="transmembrane region" description="Helical" evidence="10">
    <location>
        <begin position="95"/>
        <end position="114"/>
    </location>
</feature>
<evidence type="ECO:0000256" key="7">
    <source>
        <dbReference type="ARBA" id="ARBA00023136"/>
    </source>
</evidence>
<keyword evidence="8 10" id="KW-0594">Phospholipid biosynthesis</keyword>
<comment type="pathway">
    <text evidence="10">Lipid metabolism; phospholipid metabolism.</text>
</comment>
<dbReference type="EC" id="2.3.1.275" evidence="10"/>
<comment type="subunit">
    <text evidence="10">Probably interacts with PlsX.</text>
</comment>
<evidence type="ECO:0000256" key="8">
    <source>
        <dbReference type="ARBA" id="ARBA00023209"/>
    </source>
</evidence>
<feature type="transmembrane region" description="Helical" evidence="10">
    <location>
        <begin position="7"/>
        <end position="28"/>
    </location>
</feature>
<dbReference type="KEGG" id="scr:SCHRY_v1c05110"/>
<organism evidence="12 13">
    <name type="scientific">Spiroplasma chrysopicola DF-1</name>
    <dbReference type="NCBI Taxonomy" id="1276227"/>
    <lineage>
        <taxon>Bacteria</taxon>
        <taxon>Bacillati</taxon>
        <taxon>Mycoplasmatota</taxon>
        <taxon>Mollicutes</taxon>
        <taxon>Entomoplasmatales</taxon>
        <taxon>Spiroplasmataceae</taxon>
        <taxon>Spiroplasma</taxon>
    </lineage>
</organism>
<keyword evidence="3 10" id="KW-0808">Transferase</keyword>
<keyword evidence="1 10" id="KW-1003">Cell membrane</keyword>
<comment type="subcellular location">
    <subcellularLocation>
        <location evidence="10">Cell membrane</location>
        <topology evidence="10">Multi-pass membrane protein</topology>
    </subcellularLocation>
</comment>
<evidence type="ECO:0000256" key="4">
    <source>
        <dbReference type="ARBA" id="ARBA00022692"/>
    </source>
</evidence>
<dbReference type="HOGENOM" id="CLU_081254_3_0_14"/>
<comment type="catalytic activity">
    <reaction evidence="10">
        <text>an acyl phosphate + sn-glycerol 3-phosphate = a 1-acyl-sn-glycero-3-phosphate + phosphate</text>
        <dbReference type="Rhea" id="RHEA:34075"/>
        <dbReference type="ChEBI" id="CHEBI:43474"/>
        <dbReference type="ChEBI" id="CHEBI:57597"/>
        <dbReference type="ChEBI" id="CHEBI:57970"/>
        <dbReference type="ChEBI" id="CHEBI:59918"/>
        <dbReference type="EC" id="2.3.1.275"/>
    </reaction>
</comment>
<dbReference type="UniPathway" id="UPA00085"/>
<keyword evidence="9 10" id="KW-1208">Phospholipid metabolism</keyword>
<evidence type="ECO:0000313" key="13">
    <source>
        <dbReference type="Proteomes" id="UP000013964"/>
    </source>
</evidence>
<feature type="transmembrane region" description="Helical" evidence="10">
    <location>
        <begin position="156"/>
        <end position="178"/>
    </location>
</feature>
<evidence type="ECO:0000256" key="6">
    <source>
        <dbReference type="ARBA" id="ARBA00023098"/>
    </source>
</evidence>
<keyword evidence="4 10" id="KW-0812">Transmembrane</keyword>
<dbReference type="AlphaFoldDB" id="R4UB07"/>
<dbReference type="eggNOG" id="COG0344">
    <property type="taxonomic scope" value="Bacteria"/>
</dbReference>
<keyword evidence="6 10" id="KW-0443">Lipid metabolism</keyword>
<evidence type="ECO:0000256" key="11">
    <source>
        <dbReference type="SAM" id="MobiDB-lite"/>
    </source>
</evidence>
<dbReference type="NCBIfam" id="TIGR00023">
    <property type="entry name" value="glycerol-3-phosphate 1-O-acyltransferase PlsY"/>
    <property type="match status" value="1"/>
</dbReference>
<protein>
    <recommendedName>
        <fullName evidence="10">Glycerol-3-phosphate acyltransferase</fullName>
    </recommendedName>
    <alternativeName>
        <fullName evidence="10">Acyl-PO4 G3P acyltransferase</fullName>
    </alternativeName>
    <alternativeName>
        <fullName evidence="10">Acyl-phosphate--glycerol-3-phosphate acyltransferase</fullName>
    </alternativeName>
    <alternativeName>
        <fullName evidence="10">G3P acyltransferase</fullName>
        <shortName evidence="10">GPAT</shortName>
        <ecNumber evidence="10">2.3.1.275</ecNumber>
    </alternativeName>
    <alternativeName>
        <fullName evidence="10">Lysophosphatidic acid synthase</fullName>
        <shortName evidence="10">LPA synthase</shortName>
    </alternativeName>
</protein>
<dbReference type="Proteomes" id="UP000013964">
    <property type="component" value="Chromosome"/>
</dbReference>
<reference evidence="12 13" key="1">
    <citation type="journal article" date="2013" name="Genome Biol. Evol.">
        <title>Complete genomes of two dipteran-associated spiroplasmas provided insights into the origin, dynamics, and impacts of viral invasion in spiroplasma.</title>
        <authorList>
            <person name="Ku C."/>
            <person name="Lo W.S."/>
            <person name="Chen L.L."/>
            <person name="Kuo C.H."/>
        </authorList>
    </citation>
    <scope>NUCLEOTIDE SEQUENCE [LARGE SCALE GENOMIC DNA]</scope>
    <source>
        <strain evidence="12 13">DF-1</strain>
    </source>
</reference>
<dbReference type="PANTHER" id="PTHR30309">
    <property type="entry name" value="INNER MEMBRANE PROTEIN YGIH"/>
    <property type="match status" value="1"/>
</dbReference>
<evidence type="ECO:0000256" key="9">
    <source>
        <dbReference type="ARBA" id="ARBA00023264"/>
    </source>
</evidence>
<dbReference type="PANTHER" id="PTHR30309:SF0">
    <property type="entry name" value="GLYCEROL-3-PHOSPHATE ACYLTRANSFERASE-RELATED"/>
    <property type="match status" value="1"/>
</dbReference>
<keyword evidence="7 10" id="KW-0472">Membrane</keyword>
<dbReference type="PATRIC" id="fig|1276227.3.peg.512"/>
<dbReference type="Pfam" id="PF02660">
    <property type="entry name" value="G3P_acyltransf"/>
    <property type="match status" value="1"/>
</dbReference>
<sequence length="281" mass="31423">MDIFGIIGTIIGSIIAYLIGSFSWSILISKLMYKVDVRDYYSKNAGATNTTRVLGKKWGLAVTFLDMGKVIVTMFIVFGISCININDVNFEATSYYIPAFFVLIGHCYPIYYRFKGGKTVASFGGLLLMANPYLFLIAAGTWWITIFIWKRVSVSSILAVFLVACLCWIPQISGINVINFDGSLLADSKIIWFNQFHHLANNYNNYYDSLALINIVIVLGAILSIARHHQNIARLLKGTEPTFDFKKKSSLASGEISRGDKKPKKVANQTNNKEPEIVSKK</sequence>
<feature type="transmembrane region" description="Helical" evidence="10">
    <location>
        <begin position="206"/>
        <end position="226"/>
    </location>
</feature>
<feature type="region of interest" description="Disordered" evidence="11">
    <location>
        <begin position="250"/>
        <end position="281"/>
    </location>
</feature>
<dbReference type="OrthoDB" id="9777124at2"/>
<keyword evidence="2 10" id="KW-0444">Lipid biosynthesis</keyword>
<keyword evidence="5 10" id="KW-1133">Transmembrane helix</keyword>
<evidence type="ECO:0000256" key="3">
    <source>
        <dbReference type="ARBA" id="ARBA00022679"/>
    </source>
</evidence>
<gene>
    <name evidence="10 12" type="primary">plsY</name>
    <name evidence="12" type="ORF">SCHRY_v1c05110</name>
</gene>
<proteinExistence type="inferred from homology"/>
<evidence type="ECO:0000256" key="2">
    <source>
        <dbReference type="ARBA" id="ARBA00022516"/>
    </source>
</evidence>
<name>R4UB07_9MOLU</name>
<evidence type="ECO:0000256" key="1">
    <source>
        <dbReference type="ARBA" id="ARBA00022475"/>
    </source>
</evidence>
<accession>R4UB07</accession>